<reference evidence="3" key="1">
    <citation type="journal article" date="2014" name="Int. J. Syst. Evol. Microbiol.">
        <title>Complete genome sequence of Corynebacterium casei LMG S-19264T (=DSM 44701T), isolated from a smear-ripened cheese.</title>
        <authorList>
            <consortium name="US DOE Joint Genome Institute (JGI-PGF)"/>
            <person name="Walter F."/>
            <person name="Albersmeier A."/>
            <person name="Kalinowski J."/>
            <person name="Ruckert C."/>
        </authorList>
    </citation>
    <scope>NUCLEOTIDE SEQUENCE</scope>
    <source>
        <strain evidence="3">VKM B-2789</strain>
    </source>
</reference>
<sequence>MRSAGGRAGPGKRPRLRRIARACEAPRRRRRWVRVCGWSFGSLLGLAIAAVMTVYVLFSTGLVTVNIARPYVERALSERLGAGRSVKIGEIVSNGAAPGGMTLRVNDIVVRDEAGDVIASAPQAEIALQDRLMPWMAGPKRIDLIGVKLQVWVTADGGLAVSTGENAKPMHTPAPGHTARPSASIGAAPAAAAVSADASAAIAPAEADTAPPIGPIRLASLAALADALDRGGLDGGELSDIGLKDGTLTLRSEVSGRSWVFNAIDINLSRPSAGGLTFDLRAGGADGPWSAQATIAPMVNGRRDIDVGIRDLAPRDLMIAAGMADADLVATSPLSGEIHAQIDEHGDLVGSAGRMLVGAGELQLGKDELGRMIIDEVSLDFSFDPHSRKVAIKPLSIHAGPLDLEIAADLNLPQTEDGIWTLHATQAKGSLGGGGPLSEKEPPFVAGNIALDLRYDPKAKSLSIDNAKVSSDQAEITVGGGVELGGAEPALSLNVSTTPTSATTLKRIWPVLAAPEVRDWVYDNVVSGEVSRAEIALNAPLSSIGNSDNPLPDEALRIDIVAGNGSFRVLPELPAVTGADVSVHVTGRTAHVEASKAGLQTPAGRKLTISESVFDVPDTAPKTPTAKIRIALNGAVAGMAELASLPSLRSHAAASPLDPATVSGDFQGVAQVSIRLSDNIKPADVDFAFEATLNDFSADKMVLGHDLDDADVRAFVTPQASVFRGDGKLGGAPVSFDYTLPVKGDASFTMAATFDQATRDKLDIDLAGLGGTVAVKLNGTTTANGKMSADVDIDLTKARLAELVPGWSKPAGKPARLTARLSKTDDSIKLDNLVVSGAGVNIRGSVVLDAKGVPVSADLPTFQLSDGDKASVKVDQVGGVARITVRGEVIEARAFLKNLLEAPIAGNTDQAKPVDVDLDVNLNVVVGNNGETMREAVLKLSRRDGALRTFSLGALVGRDGGVTGQIMNGAGGTKVMRVATTDAGALLRFINFYSRIYGGDLWIDIDPPNGDGTPQNGVINMRDFVVRGEAGLDRLIAAAPATAVNGRPQPGAAITFKKLQVSFTRSAEQLTIRDGVVWGPAVGSTFDGSLDYARDRISIQGTYVPAYGLNNLFSRLPVLGFFLGGGPNEGLVGVTYEIVGPLSGPTLRVNPISAVAPGFLRKIFEYRQAPDPTPPAVVPTR</sequence>
<keyword evidence="1" id="KW-1133">Transmembrane helix</keyword>
<feature type="domain" description="YhdP central" evidence="2">
    <location>
        <begin position="441"/>
        <end position="845"/>
    </location>
</feature>
<keyword evidence="1" id="KW-0812">Transmembrane</keyword>
<protein>
    <recommendedName>
        <fullName evidence="2">YhdP central domain-containing protein</fullName>
    </recommendedName>
</protein>
<proteinExistence type="predicted"/>
<dbReference type="InterPro" id="IPR025263">
    <property type="entry name" value="YhdP_central"/>
</dbReference>
<dbReference type="AlphaFoldDB" id="A0A9W6N8Q8"/>
<organism evidence="3 4">
    <name type="scientific">Ancylobacter defluvii</name>
    <dbReference type="NCBI Taxonomy" id="1282440"/>
    <lineage>
        <taxon>Bacteria</taxon>
        <taxon>Pseudomonadati</taxon>
        <taxon>Pseudomonadota</taxon>
        <taxon>Alphaproteobacteria</taxon>
        <taxon>Hyphomicrobiales</taxon>
        <taxon>Xanthobacteraceae</taxon>
        <taxon>Ancylobacter</taxon>
    </lineage>
</organism>
<comment type="caution">
    <text evidence="3">The sequence shown here is derived from an EMBL/GenBank/DDBJ whole genome shotgun (WGS) entry which is preliminary data.</text>
</comment>
<dbReference type="EMBL" id="BSFM01000003">
    <property type="protein sequence ID" value="GLK82629.1"/>
    <property type="molecule type" value="Genomic_DNA"/>
</dbReference>
<accession>A0A9W6N8Q8</accession>
<name>A0A9W6N8Q8_9HYPH</name>
<keyword evidence="1" id="KW-0472">Membrane</keyword>
<evidence type="ECO:0000313" key="4">
    <source>
        <dbReference type="Proteomes" id="UP001143330"/>
    </source>
</evidence>
<reference evidence="3" key="2">
    <citation type="submission" date="2023-01" db="EMBL/GenBank/DDBJ databases">
        <authorList>
            <person name="Sun Q."/>
            <person name="Evtushenko L."/>
        </authorList>
    </citation>
    <scope>NUCLEOTIDE SEQUENCE</scope>
    <source>
        <strain evidence="3">VKM B-2789</strain>
    </source>
</reference>
<evidence type="ECO:0000259" key="2">
    <source>
        <dbReference type="Pfam" id="PF13116"/>
    </source>
</evidence>
<gene>
    <name evidence="3" type="ORF">GCM10017653_06980</name>
</gene>
<evidence type="ECO:0000256" key="1">
    <source>
        <dbReference type="SAM" id="Phobius"/>
    </source>
</evidence>
<keyword evidence="4" id="KW-1185">Reference proteome</keyword>
<dbReference type="Pfam" id="PF13116">
    <property type="entry name" value="YhdP"/>
    <property type="match status" value="1"/>
</dbReference>
<dbReference type="Proteomes" id="UP001143330">
    <property type="component" value="Unassembled WGS sequence"/>
</dbReference>
<feature type="transmembrane region" description="Helical" evidence="1">
    <location>
        <begin position="35"/>
        <end position="58"/>
    </location>
</feature>
<evidence type="ECO:0000313" key="3">
    <source>
        <dbReference type="EMBL" id="GLK82629.1"/>
    </source>
</evidence>